<dbReference type="Pfam" id="PF03995">
    <property type="entry name" value="Inhibitor_I36"/>
    <property type="match status" value="1"/>
</dbReference>
<keyword evidence="2" id="KW-1185">Reference proteome</keyword>
<sequence>MVGIAAVPAQASVLSCPTSNVCVYAEANFLTGGSYAWQKTSGFSAYADLAPGIHDRASSWINANNSQRMGIGEWVNGGQFIAQRLNAGWKDNNLSDIGFNDRADFVLQQ</sequence>
<dbReference type="Proteomes" id="UP000187085">
    <property type="component" value="Unassembled WGS sequence"/>
</dbReference>
<dbReference type="STRING" id="554083.BKD30_02625"/>
<reference evidence="1 2" key="1">
    <citation type="submission" date="2016-12" db="EMBL/GenBank/DDBJ databases">
        <title>Draft genome of Tersicoccus phoenicis 1P05MA.</title>
        <authorList>
            <person name="Nakajima Y."/>
            <person name="Yoshizawa S."/>
            <person name="Nakamura K."/>
            <person name="Ogura Y."/>
            <person name="Hayashi T."/>
            <person name="Kogure K."/>
        </authorList>
    </citation>
    <scope>NUCLEOTIDE SEQUENCE [LARGE SCALE GENOMIC DNA]</scope>
    <source>
        <strain evidence="1 2">1p05MA</strain>
    </source>
</reference>
<accession>A0A1R1LJ85</accession>
<gene>
    <name evidence="1" type="ORF">BKD30_02625</name>
</gene>
<protein>
    <recommendedName>
        <fullName evidence="3">Peptidase inhibitor family I36</fullName>
    </recommendedName>
</protein>
<evidence type="ECO:0008006" key="3">
    <source>
        <dbReference type="Google" id="ProtNLM"/>
    </source>
</evidence>
<organism evidence="1 2">
    <name type="scientific">Tersicoccus phoenicis</name>
    <dbReference type="NCBI Taxonomy" id="554083"/>
    <lineage>
        <taxon>Bacteria</taxon>
        <taxon>Bacillati</taxon>
        <taxon>Actinomycetota</taxon>
        <taxon>Actinomycetes</taxon>
        <taxon>Micrococcales</taxon>
        <taxon>Micrococcaceae</taxon>
        <taxon>Tersicoccus</taxon>
    </lineage>
</organism>
<name>A0A1R1LJ85_9MICC</name>
<dbReference type="AlphaFoldDB" id="A0A1R1LJ85"/>
<comment type="caution">
    <text evidence="1">The sequence shown here is derived from an EMBL/GenBank/DDBJ whole genome shotgun (WGS) entry which is preliminary data.</text>
</comment>
<evidence type="ECO:0000313" key="2">
    <source>
        <dbReference type="Proteomes" id="UP000187085"/>
    </source>
</evidence>
<dbReference type="EMBL" id="MRDE01000016">
    <property type="protein sequence ID" value="OMH27570.1"/>
    <property type="molecule type" value="Genomic_DNA"/>
</dbReference>
<proteinExistence type="predicted"/>
<evidence type="ECO:0000313" key="1">
    <source>
        <dbReference type="EMBL" id="OMH27570.1"/>
    </source>
</evidence>